<dbReference type="RefSeq" id="WP_127886721.1">
    <property type="nucleotide sequence ID" value="NZ_CP028137.1"/>
</dbReference>
<evidence type="ECO:0000313" key="2">
    <source>
        <dbReference type="EMBL" id="AZZ51831.1"/>
    </source>
</evidence>
<dbReference type="EMBL" id="CP028137">
    <property type="protein sequence ID" value="AZZ51831.1"/>
    <property type="molecule type" value="Genomic_DNA"/>
</dbReference>
<proteinExistence type="predicted"/>
<gene>
    <name evidence="2" type="ORF">C1I64_07065</name>
</gene>
<organism evidence="2 3">
    <name type="scientific">Rathayibacter festucae DSM 15932</name>
    <dbReference type="NCBI Taxonomy" id="1328866"/>
    <lineage>
        <taxon>Bacteria</taxon>
        <taxon>Bacillati</taxon>
        <taxon>Actinomycetota</taxon>
        <taxon>Actinomycetes</taxon>
        <taxon>Micrococcales</taxon>
        <taxon>Microbacteriaceae</taxon>
        <taxon>Rathayibacter</taxon>
    </lineage>
</organism>
<protein>
    <submittedName>
        <fullName evidence="2">Uncharacterized protein</fullName>
    </submittedName>
</protein>
<accession>A0A3Q9UQM7</accession>
<evidence type="ECO:0000256" key="1">
    <source>
        <dbReference type="SAM" id="MobiDB-lite"/>
    </source>
</evidence>
<reference evidence="2 3" key="1">
    <citation type="submission" date="2018-03" db="EMBL/GenBank/DDBJ databases">
        <title>Bacteriophage NCPPB3778 and a type I-E CRISPR drive the evolution of the US Biological Select Agent, Rathayibacter toxicus.</title>
        <authorList>
            <person name="Davis E.W.II."/>
            <person name="Tabima J.F."/>
            <person name="Weisberg A.J."/>
            <person name="Dantas Lopes L."/>
            <person name="Wiseman M.S."/>
            <person name="Wiseman M.S."/>
            <person name="Pupko T."/>
            <person name="Belcher M.S."/>
            <person name="Sechler A.J."/>
            <person name="Tancos M.A."/>
            <person name="Schroeder B.K."/>
            <person name="Murray T.D."/>
            <person name="Luster D.G."/>
            <person name="Schneider W.L."/>
            <person name="Rogers E."/>
            <person name="Andreote F.D."/>
            <person name="Grunwald N.J."/>
            <person name="Putnam M.L."/>
            <person name="Chang J.H."/>
        </authorList>
    </citation>
    <scope>NUCLEOTIDE SEQUENCE [LARGE SCALE GENOMIC DNA]</scope>
    <source>
        <strain evidence="2 3">DSM 15932</strain>
    </source>
</reference>
<dbReference type="AlphaFoldDB" id="A0A3Q9UQM7"/>
<dbReference type="KEGG" id="rfs:C1I64_07065"/>
<feature type="region of interest" description="Disordered" evidence="1">
    <location>
        <begin position="63"/>
        <end position="93"/>
    </location>
</feature>
<dbReference type="Proteomes" id="UP000285317">
    <property type="component" value="Chromosome"/>
</dbReference>
<name>A0A3Q9UQM7_9MICO</name>
<sequence length="208" mass="22269">MTDPRPRGTTRLRATIALAAGGLLLTAGLGAVLAATTASAVQDYDDRFAAARAADPPVVEEDVASSPLPSITPAAHEPGTPFEEATPTAAPDGHRYDQWGVRLYDVSDAPDDITYPASLVGDELGNAVSWVDMQLRIAGCMREEGFDYTFKLWWERSPEDRGSEPLAEDSEAMAALYGTNLTSTGPYDWTQAGCQGRIVHEMGNDDAH</sequence>
<evidence type="ECO:0000313" key="3">
    <source>
        <dbReference type="Proteomes" id="UP000285317"/>
    </source>
</evidence>